<dbReference type="InterPro" id="IPR000073">
    <property type="entry name" value="AB_hydrolase_1"/>
</dbReference>
<dbReference type="SUPFAM" id="SSF53474">
    <property type="entry name" value="alpha/beta-Hydrolases"/>
    <property type="match status" value="1"/>
</dbReference>
<dbReference type="EMBL" id="PYLS01000005">
    <property type="protein sequence ID" value="PST83588.1"/>
    <property type="molecule type" value="Genomic_DNA"/>
</dbReference>
<dbReference type="AlphaFoldDB" id="A0A2T3HMA0"/>
<reference evidence="2 3" key="1">
    <citation type="submission" date="2018-03" db="EMBL/GenBank/DDBJ databases">
        <authorList>
            <person name="Keele B.F."/>
        </authorList>
    </citation>
    <scope>NUCLEOTIDE SEQUENCE [LARGE SCALE GENOMIC DNA]</scope>
    <source>
        <strain evidence="2 3">YL28-9</strain>
    </source>
</reference>
<keyword evidence="2" id="KW-0378">Hydrolase</keyword>
<dbReference type="PANTHER" id="PTHR43798">
    <property type="entry name" value="MONOACYLGLYCEROL LIPASE"/>
    <property type="match status" value="1"/>
</dbReference>
<evidence type="ECO:0000313" key="3">
    <source>
        <dbReference type="Proteomes" id="UP000240912"/>
    </source>
</evidence>
<organism evidence="2 3">
    <name type="scientific">Pedobacter yulinensis</name>
    <dbReference type="NCBI Taxonomy" id="2126353"/>
    <lineage>
        <taxon>Bacteria</taxon>
        <taxon>Pseudomonadati</taxon>
        <taxon>Bacteroidota</taxon>
        <taxon>Sphingobacteriia</taxon>
        <taxon>Sphingobacteriales</taxon>
        <taxon>Sphingobacteriaceae</taxon>
        <taxon>Pedobacter</taxon>
    </lineage>
</organism>
<evidence type="ECO:0000259" key="1">
    <source>
        <dbReference type="Pfam" id="PF12697"/>
    </source>
</evidence>
<dbReference type="Proteomes" id="UP000240912">
    <property type="component" value="Unassembled WGS sequence"/>
</dbReference>
<dbReference type="OrthoDB" id="1490177at2"/>
<dbReference type="Gene3D" id="3.40.50.1820">
    <property type="entry name" value="alpha/beta hydrolase"/>
    <property type="match status" value="1"/>
</dbReference>
<protein>
    <submittedName>
        <fullName evidence="2">Alpha/beta hydrolase</fullName>
    </submittedName>
</protein>
<dbReference type="GO" id="GO:0016787">
    <property type="term" value="F:hydrolase activity"/>
    <property type="evidence" value="ECO:0007669"/>
    <property type="project" value="UniProtKB-KW"/>
</dbReference>
<sequence>MKRLKALMTEIGMSTTRRPKELLPLVWQLICYPPKMPVRPAQQQLLEEALTTWLSVPDPHFARRDLRFPVYQWGSGPKTILLSHGWGSKASDFSELIGLLRTLPEVRILAFDAPGNGLAEGELSNLLLFKQSFREVALQQKGAPRSLHAVIGHSLGAMAAVLAVPELPALPRALVSLAPMVRLKANFVATLESAGIPPPVQQLFLKEFEARFGLPATAFDLPENDRLPANVQHHLFYDPEDPIAPGRYQQELLQVSPHIEAHMVSGCGHHKILNHAGVLKRIIDIIALA</sequence>
<gene>
    <name evidence="2" type="ORF">C7T94_13685</name>
</gene>
<proteinExistence type="predicted"/>
<dbReference type="InterPro" id="IPR029058">
    <property type="entry name" value="AB_hydrolase_fold"/>
</dbReference>
<dbReference type="PANTHER" id="PTHR43798:SF33">
    <property type="entry name" value="HYDROLASE, PUTATIVE (AFU_ORTHOLOGUE AFUA_2G14860)-RELATED"/>
    <property type="match status" value="1"/>
</dbReference>
<evidence type="ECO:0000313" key="2">
    <source>
        <dbReference type="EMBL" id="PST83588.1"/>
    </source>
</evidence>
<keyword evidence="3" id="KW-1185">Reference proteome</keyword>
<comment type="caution">
    <text evidence="2">The sequence shown here is derived from an EMBL/GenBank/DDBJ whole genome shotgun (WGS) entry which is preliminary data.</text>
</comment>
<dbReference type="RefSeq" id="WP_107215848.1">
    <property type="nucleotide sequence ID" value="NZ_KZ686269.1"/>
</dbReference>
<dbReference type="Pfam" id="PF12697">
    <property type="entry name" value="Abhydrolase_6"/>
    <property type="match status" value="1"/>
</dbReference>
<dbReference type="GO" id="GO:0016020">
    <property type="term" value="C:membrane"/>
    <property type="evidence" value="ECO:0007669"/>
    <property type="project" value="TreeGrafter"/>
</dbReference>
<accession>A0A2T3HMA0</accession>
<feature type="domain" description="AB hydrolase-1" evidence="1">
    <location>
        <begin position="80"/>
        <end position="269"/>
    </location>
</feature>
<name>A0A2T3HMA0_9SPHI</name>
<dbReference type="InterPro" id="IPR050266">
    <property type="entry name" value="AB_hydrolase_sf"/>
</dbReference>